<dbReference type="Proteomes" id="UP000004834">
    <property type="component" value="Unassembled WGS sequence"/>
</dbReference>
<sequence>MLNTDLTSLIVGQNGLGKSNLLEALSLIFIAIDSNSNDDEVTLSSFENKYFNFDLKYKLKGKSINICYGVNKAYYFKIDDFTYQFLDYNKVRDQLKKDLLPDYVVAYYSGQNKRLEKIYNNFEYKYINGLKKNQDNEKLTDLRKFIYLKKSHGPLLLLTFSIFSEFQSNGRYIYKEYFDKLLSYLKIEKIDNFAIKICSPYWVKYINDEDEEQKKSKGHVSYIHETLEDITKYPNPFWNLKSSLNLFFRALAYTEDIVPYTNEEEDDFKRSNFREYIDIHNVKINEISVELFKNFKSPLELFYTLEALYFLEMVDEEGIKFSVTKNTHLDINYDMLSEGENQLFIVLSSVLMTGNEETLFLLDEPDTYLNPRWQREYVNLLEDFNLEDDDSHIFVTTHSPLLVQNIEGENKYKYDLLLLYQDLDGNVCIDSKNGIIENWRLDQVLLSKYFNIESTRPLRIDEFMKERINVIQGKFSKEEAQRRLKEFDKKTIGYLPSGESMIEIESLKFLYELAQSKNDKT</sequence>
<dbReference type="Pfam" id="PF13304">
    <property type="entry name" value="AAA_21"/>
    <property type="match status" value="1"/>
</dbReference>
<reference evidence="2 3" key="1">
    <citation type="submission" date="2011-11" db="EMBL/GenBank/DDBJ databases">
        <title>The Genome Sequence of Myroides odoratimimus CIP 101113.</title>
        <authorList>
            <person name="Earl A."/>
            <person name="Ward D."/>
            <person name="Feldgarden M."/>
            <person name="Gevers D."/>
            <person name="Huys G."/>
            <person name="Young S.K."/>
            <person name="Zeng Q."/>
            <person name="Gargeya S."/>
            <person name="Fitzgerald M."/>
            <person name="Haas B."/>
            <person name="Abouelleil A."/>
            <person name="Alvarado L."/>
            <person name="Arachchi H.M."/>
            <person name="Berlin A."/>
            <person name="Brown A."/>
            <person name="Chapman S.B."/>
            <person name="Chen Z."/>
            <person name="Dunbar C."/>
            <person name="Freedman E."/>
            <person name="Gearin G."/>
            <person name="Goldberg J."/>
            <person name="Griggs A."/>
            <person name="Gujja S."/>
            <person name="Heiman D."/>
            <person name="Howarth C."/>
            <person name="Larson L."/>
            <person name="Lui A."/>
            <person name="MacDonald P.J.P."/>
            <person name="Montmayeur A."/>
            <person name="Murphy C."/>
            <person name="Neiman D."/>
            <person name="Pearson M."/>
            <person name="Priest M."/>
            <person name="Roberts A."/>
            <person name="Saif S."/>
            <person name="Shea T."/>
            <person name="Shenoy N."/>
            <person name="Sisk P."/>
            <person name="Stolte C."/>
            <person name="Sykes S."/>
            <person name="Wortman J."/>
            <person name="Nusbaum C."/>
            <person name="Birren B."/>
        </authorList>
    </citation>
    <scope>NUCLEOTIDE SEQUENCE [LARGE SCALE GENOMIC DNA]</scope>
    <source>
        <strain evidence="2 3">CIP 101113</strain>
    </source>
</reference>
<evidence type="ECO:0000259" key="1">
    <source>
        <dbReference type="Pfam" id="PF13304"/>
    </source>
</evidence>
<evidence type="ECO:0000313" key="2">
    <source>
        <dbReference type="EMBL" id="EHO12578.1"/>
    </source>
</evidence>
<evidence type="ECO:0000313" key="3">
    <source>
        <dbReference type="Proteomes" id="UP000004834"/>
    </source>
</evidence>
<dbReference type="RefSeq" id="WP_006263479.1">
    <property type="nucleotide sequence ID" value="NZ_JH590837.1"/>
</dbReference>
<comment type="caution">
    <text evidence="2">The sequence shown here is derived from an EMBL/GenBank/DDBJ whole genome shotgun (WGS) entry which is preliminary data.</text>
</comment>
<dbReference type="SUPFAM" id="SSF52540">
    <property type="entry name" value="P-loop containing nucleoside triphosphate hydrolases"/>
    <property type="match status" value="1"/>
</dbReference>
<name>A0AAV3F3A9_9FLAO</name>
<protein>
    <recommendedName>
        <fullName evidence="1">ATPase AAA-type core domain-containing protein</fullName>
    </recommendedName>
</protein>
<dbReference type="AlphaFoldDB" id="A0AAV3F3A9"/>
<accession>A0AAV3F3A9</accession>
<dbReference type="GO" id="GO:0016887">
    <property type="term" value="F:ATP hydrolysis activity"/>
    <property type="evidence" value="ECO:0007669"/>
    <property type="project" value="InterPro"/>
</dbReference>
<organism evidence="2 3">
    <name type="scientific">Myroides odoratimimus CIP 101113</name>
    <dbReference type="NCBI Taxonomy" id="883154"/>
    <lineage>
        <taxon>Bacteria</taxon>
        <taxon>Pseudomonadati</taxon>
        <taxon>Bacteroidota</taxon>
        <taxon>Flavobacteriia</taxon>
        <taxon>Flavobacteriales</taxon>
        <taxon>Flavobacteriaceae</taxon>
        <taxon>Myroides</taxon>
    </lineage>
</organism>
<dbReference type="InterPro" id="IPR003959">
    <property type="entry name" value="ATPase_AAA_core"/>
</dbReference>
<dbReference type="PANTHER" id="PTHR43581:SF4">
    <property type="entry name" value="ATP_GTP PHOSPHATASE"/>
    <property type="match status" value="1"/>
</dbReference>
<dbReference type="Gene3D" id="3.40.50.300">
    <property type="entry name" value="P-loop containing nucleotide triphosphate hydrolases"/>
    <property type="match status" value="2"/>
</dbReference>
<dbReference type="CDD" id="cd00267">
    <property type="entry name" value="ABC_ATPase"/>
    <property type="match status" value="1"/>
</dbReference>
<dbReference type="GO" id="GO:0005524">
    <property type="term" value="F:ATP binding"/>
    <property type="evidence" value="ECO:0007669"/>
    <property type="project" value="InterPro"/>
</dbReference>
<dbReference type="PANTHER" id="PTHR43581">
    <property type="entry name" value="ATP/GTP PHOSPHATASE"/>
    <property type="match status" value="1"/>
</dbReference>
<feature type="domain" description="ATPase AAA-type core" evidence="1">
    <location>
        <begin position="208"/>
        <end position="403"/>
    </location>
</feature>
<dbReference type="InterPro" id="IPR027417">
    <property type="entry name" value="P-loop_NTPase"/>
</dbReference>
<dbReference type="EMBL" id="AGEE01000017">
    <property type="protein sequence ID" value="EHO12578.1"/>
    <property type="molecule type" value="Genomic_DNA"/>
</dbReference>
<gene>
    <name evidence="2" type="ORF">HMPREF9715_01733</name>
</gene>
<proteinExistence type="predicted"/>
<dbReference type="InterPro" id="IPR051396">
    <property type="entry name" value="Bact_Antivir_Def_Nuclease"/>
</dbReference>